<dbReference type="Pfam" id="PF00300">
    <property type="entry name" value="His_Phos_1"/>
    <property type="match status" value="1"/>
</dbReference>
<dbReference type="EMBL" id="HBGN01011692">
    <property type="protein sequence ID" value="CAD9323276.1"/>
    <property type="molecule type" value="Transcribed_RNA"/>
</dbReference>
<organism evidence="2">
    <name type="scientific">Ditylum brightwellii</name>
    <dbReference type="NCBI Taxonomy" id="49249"/>
    <lineage>
        <taxon>Eukaryota</taxon>
        <taxon>Sar</taxon>
        <taxon>Stramenopiles</taxon>
        <taxon>Ochrophyta</taxon>
        <taxon>Bacillariophyta</taxon>
        <taxon>Mediophyceae</taxon>
        <taxon>Lithodesmiophycidae</taxon>
        <taxon>Lithodesmiales</taxon>
        <taxon>Lithodesmiaceae</taxon>
        <taxon>Ditylum</taxon>
    </lineage>
</organism>
<reference evidence="2" key="1">
    <citation type="submission" date="2021-01" db="EMBL/GenBank/DDBJ databases">
        <authorList>
            <person name="Corre E."/>
            <person name="Pelletier E."/>
            <person name="Niang G."/>
            <person name="Scheremetjew M."/>
            <person name="Finn R."/>
            <person name="Kale V."/>
            <person name="Holt S."/>
            <person name="Cochrane G."/>
            <person name="Meng A."/>
            <person name="Brown T."/>
            <person name="Cohen L."/>
        </authorList>
    </citation>
    <scope>NUCLEOTIDE SEQUENCE</scope>
    <source>
        <strain evidence="2">GSO104</strain>
        <strain evidence="1">Pop2</strain>
    </source>
</reference>
<dbReference type="SUPFAM" id="SSF53254">
    <property type="entry name" value="Phosphoglycerate mutase-like"/>
    <property type="match status" value="1"/>
</dbReference>
<dbReference type="InterPro" id="IPR051710">
    <property type="entry name" value="Phosphatase_SH3-domain"/>
</dbReference>
<dbReference type="PANTHER" id="PTHR16469">
    <property type="entry name" value="UBIQUITIN-ASSOCIATED AND SH3 DOMAIN-CONTAINING BA-RELATED"/>
    <property type="match status" value="1"/>
</dbReference>
<accession>A0A6S8XB10</accession>
<gene>
    <name evidence="2" type="ORF">DBRI00130_LOCUS40399</name>
    <name evidence="1" type="ORF">DBRI1063_LOCUS7455</name>
</gene>
<dbReference type="Gene3D" id="3.40.50.1240">
    <property type="entry name" value="Phosphoglycerate mutase-like"/>
    <property type="match status" value="1"/>
</dbReference>
<dbReference type="SMART" id="SM00855">
    <property type="entry name" value="PGAM"/>
    <property type="match status" value="1"/>
</dbReference>
<dbReference type="PANTHER" id="PTHR16469:SF27">
    <property type="entry name" value="UBIQUITIN-ASSOCIATED AND SH3 DOMAIN-CONTAINING BA-RELATED"/>
    <property type="match status" value="1"/>
</dbReference>
<dbReference type="InterPro" id="IPR029033">
    <property type="entry name" value="His_PPase_superfam"/>
</dbReference>
<protein>
    <recommendedName>
        <fullName evidence="3">Phosphoglycerate mutase-like protein</fullName>
    </recommendedName>
</protein>
<dbReference type="EMBL" id="HBNS01055948">
    <property type="protein sequence ID" value="CAE4659133.1"/>
    <property type="molecule type" value="Transcribed_RNA"/>
</dbReference>
<proteinExistence type="predicted"/>
<evidence type="ECO:0008006" key="3">
    <source>
        <dbReference type="Google" id="ProtNLM"/>
    </source>
</evidence>
<dbReference type="InterPro" id="IPR013078">
    <property type="entry name" value="His_Pase_superF_clade-1"/>
</dbReference>
<evidence type="ECO:0000313" key="2">
    <source>
        <dbReference type="EMBL" id="CAE4659133.1"/>
    </source>
</evidence>
<name>A0A6S8XB10_9STRA</name>
<dbReference type="AlphaFoldDB" id="A0A6S8XB10"/>
<evidence type="ECO:0000313" key="1">
    <source>
        <dbReference type="EMBL" id="CAD9323276.1"/>
    </source>
</evidence>
<dbReference type="CDD" id="cd07067">
    <property type="entry name" value="HP_PGM_like"/>
    <property type="match status" value="1"/>
</dbReference>
<sequence length="283" mass="31504">MAPREENISTDAASLEDITRIYLIRHGDRFDYANPSWHDSAKKNGTLVTDPPLSALGHRQAKETAKYLMESIQDQNGERHGVSKILVSPYVRVIQTAVPTSDTLNLPLSIETGLSEAHATPGNVLPTPNQRFAYFPHIDTTYAPLLQFEPTPGRTCPKTGHPCEAFAGHYVKRMGEFARRVEETYRGQTIVCFSHAASVALVAAFLKCSMREFKFAPCGVYELKRRGDGPWELVSNGEANAHVSENSPTTYPWGFGEKHFKEGEGKYYGESEGIDLDYFVNSD</sequence>